<feature type="chain" id="PRO_5032853598" evidence="3">
    <location>
        <begin position="34"/>
        <end position="740"/>
    </location>
</feature>
<dbReference type="PANTHER" id="PTHR24052:SF8">
    <property type="entry name" value="NIMROD A, ISOFORM E"/>
    <property type="match status" value="1"/>
</dbReference>
<evidence type="ECO:0000313" key="5">
    <source>
        <dbReference type="Proteomes" id="UP000650467"/>
    </source>
</evidence>
<keyword evidence="2" id="KW-0812">Transmembrane</keyword>
<protein>
    <submittedName>
        <fullName evidence="4">Uncharacterized protein</fullName>
    </submittedName>
</protein>
<dbReference type="PRINTS" id="PR01217">
    <property type="entry name" value="PRICHEXTENSN"/>
</dbReference>
<evidence type="ECO:0000256" key="3">
    <source>
        <dbReference type="SAM" id="SignalP"/>
    </source>
</evidence>
<dbReference type="Proteomes" id="UP000650467">
    <property type="component" value="Unassembled WGS sequence"/>
</dbReference>
<keyword evidence="3" id="KW-0732">Signal</keyword>
<sequence length="740" mass="74434">MAVLTAAARAGRALLRGAVLLLVLQMIMPSTDFIPLTVVEAQSTSSAGASDPQCLLEFNGTIPDGKVCLYNCQAPPSPPRPPSPPPRPPRPPPPPVPSPPPSPQPPSPPSPPRPPRPRPPPSPPPPSPPPPPPPPSVPPPPSPPPSPPGPPSPPPPPPSPPPPPPSPPFPPNPPPNAPPPCFCTCYDIPTPITGRVLAVGGVSGVLSSRPAKISLGSDGAFVNATYTNGTAYILGARDSSTGAAFSDVTLWGKLPKRYYNRTIISPLSGLASVLNDESGLDSAMASYARRLGVGSSYTGGLAGYDYANVTVEAPDTKNYSQKGVAVALANYQVLGTVVNIAALFTTLYGTSAADALEAVWTGLALTLNINGVNLDETLGVSTVADASLAALLGSDETDLFSYLYGGGSNDLAGLLNLINGIASSSTSNSGTSGTSISTSNGGTTISTSSGGTSSTTSVSSGGTFTTTTTTSGGNTVTTTSSGTGGSISINGGGGSNSITFVGGRRSAIASRSFADAAAAELEPEGSAEQEEDGGFASRQRLLAHEILQLADWIAAGRQARMQGPGAAAAHHRLLAAGLSGARRRLLQNNWAFQDNVTLALANSLAQSNALITAQLALVGTSNEPLSGILTTAGQVVTVLTTSMPSSASKMGAGTLSYADFNATYTGPGLTQAVTEASFTTAASDGSSSDSNTGLMIGVIIASVAAGLLLIALIAVLVIKRKKSSNAVASVRDEKAAAEPA</sequence>
<dbReference type="AlphaFoldDB" id="A0A835W2Z1"/>
<name>A0A835W2Z1_CHLIN</name>
<accession>A0A835W2Z1</accession>
<dbReference type="InterPro" id="IPR052485">
    <property type="entry name" value="MEGF_diff_regulators"/>
</dbReference>
<keyword evidence="5" id="KW-1185">Reference proteome</keyword>
<feature type="region of interest" description="Disordered" evidence="1">
    <location>
        <begin position="424"/>
        <end position="488"/>
    </location>
</feature>
<reference evidence="4" key="1">
    <citation type="journal article" date="2020" name="bioRxiv">
        <title>Comparative genomics of Chlamydomonas.</title>
        <authorList>
            <person name="Craig R.J."/>
            <person name="Hasan A.R."/>
            <person name="Ness R.W."/>
            <person name="Keightley P.D."/>
        </authorList>
    </citation>
    <scope>NUCLEOTIDE SEQUENCE</scope>
    <source>
        <strain evidence="4">SAG 7.73</strain>
    </source>
</reference>
<evidence type="ECO:0000256" key="1">
    <source>
        <dbReference type="SAM" id="MobiDB-lite"/>
    </source>
</evidence>
<feature type="transmembrane region" description="Helical" evidence="2">
    <location>
        <begin position="694"/>
        <end position="718"/>
    </location>
</feature>
<dbReference type="OrthoDB" id="546788at2759"/>
<comment type="caution">
    <text evidence="4">The sequence shown here is derived from an EMBL/GenBank/DDBJ whole genome shotgun (WGS) entry which is preliminary data.</text>
</comment>
<proteinExistence type="predicted"/>
<gene>
    <name evidence="4" type="ORF">HXX76_007219</name>
</gene>
<feature type="region of interest" description="Disordered" evidence="1">
    <location>
        <begin position="73"/>
        <end position="171"/>
    </location>
</feature>
<dbReference type="EMBL" id="JAEHOC010000015">
    <property type="protein sequence ID" value="KAG2435134.1"/>
    <property type="molecule type" value="Genomic_DNA"/>
</dbReference>
<keyword evidence="2" id="KW-0472">Membrane</keyword>
<feature type="signal peptide" evidence="3">
    <location>
        <begin position="1"/>
        <end position="33"/>
    </location>
</feature>
<feature type="compositionally biased region" description="Pro residues" evidence="1">
    <location>
        <begin position="75"/>
        <end position="171"/>
    </location>
</feature>
<evidence type="ECO:0000313" key="4">
    <source>
        <dbReference type="EMBL" id="KAG2435134.1"/>
    </source>
</evidence>
<dbReference type="GO" id="GO:0016020">
    <property type="term" value="C:membrane"/>
    <property type="evidence" value="ECO:0007669"/>
    <property type="project" value="TreeGrafter"/>
</dbReference>
<organism evidence="4 5">
    <name type="scientific">Chlamydomonas incerta</name>
    <dbReference type="NCBI Taxonomy" id="51695"/>
    <lineage>
        <taxon>Eukaryota</taxon>
        <taxon>Viridiplantae</taxon>
        <taxon>Chlorophyta</taxon>
        <taxon>core chlorophytes</taxon>
        <taxon>Chlorophyceae</taxon>
        <taxon>CS clade</taxon>
        <taxon>Chlamydomonadales</taxon>
        <taxon>Chlamydomonadaceae</taxon>
        <taxon>Chlamydomonas</taxon>
    </lineage>
</organism>
<dbReference type="PANTHER" id="PTHR24052">
    <property type="entry name" value="DELTA-RELATED"/>
    <property type="match status" value="1"/>
</dbReference>
<feature type="compositionally biased region" description="Low complexity" evidence="1">
    <location>
        <begin position="424"/>
        <end position="481"/>
    </location>
</feature>
<keyword evidence="2" id="KW-1133">Transmembrane helix</keyword>
<evidence type="ECO:0000256" key="2">
    <source>
        <dbReference type="SAM" id="Phobius"/>
    </source>
</evidence>